<name>A0A5S4FCV2_9ACTN</name>
<gene>
    <name evidence="1" type="ORF">ETD85_55730</name>
</gene>
<dbReference type="AlphaFoldDB" id="A0A5S4FCV2"/>
<keyword evidence="2" id="KW-1185">Reference proteome</keyword>
<evidence type="ECO:0000313" key="1">
    <source>
        <dbReference type="EMBL" id="TMR15888.1"/>
    </source>
</evidence>
<accession>A0A5S4FCV2</accession>
<dbReference type="OrthoDB" id="9945153at2"/>
<protein>
    <recommendedName>
        <fullName evidence="3">RanBP2-type domain-containing protein</fullName>
    </recommendedName>
</protein>
<evidence type="ECO:0008006" key="3">
    <source>
        <dbReference type="Google" id="ProtNLM"/>
    </source>
</evidence>
<reference evidence="1 2" key="1">
    <citation type="submission" date="2019-05" db="EMBL/GenBank/DDBJ databases">
        <title>Draft genome sequence of Nonomuraea zeae DSM 100528.</title>
        <authorList>
            <person name="Saricaoglu S."/>
            <person name="Isik K."/>
        </authorList>
    </citation>
    <scope>NUCLEOTIDE SEQUENCE [LARGE SCALE GENOMIC DNA]</scope>
    <source>
        <strain evidence="1 2">DSM 100528</strain>
    </source>
</reference>
<sequence length="65" mass="7197">MIEMEDERAEAVTVSLLGSAEGSEAPAIMRAAVRAGLMWRCGCRQANYPSHETCVECREPRRVSK</sequence>
<dbReference type="EMBL" id="VCKX01000385">
    <property type="protein sequence ID" value="TMR15888.1"/>
    <property type="molecule type" value="Genomic_DNA"/>
</dbReference>
<proteinExistence type="predicted"/>
<dbReference type="RefSeq" id="WP_138697952.1">
    <property type="nucleotide sequence ID" value="NZ_JBHSAZ010000114.1"/>
</dbReference>
<evidence type="ECO:0000313" key="2">
    <source>
        <dbReference type="Proteomes" id="UP000306628"/>
    </source>
</evidence>
<comment type="caution">
    <text evidence="1">The sequence shown here is derived from an EMBL/GenBank/DDBJ whole genome shotgun (WGS) entry which is preliminary data.</text>
</comment>
<dbReference type="Proteomes" id="UP000306628">
    <property type="component" value="Unassembled WGS sequence"/>
</dbReference>
<organism evidence="1 2">
    <name type="scientific">Nonomuraea zeae</name>
    <dbReference type="NCBI Taxonomy" id="1642303"/>
    <lineage>
        <taxon>Bacteria</taxon>
        <taxon>Bacillati</taxon>
        <taxon>Actinomycetota</taxon>
        <taxon>Actinomycetes</taxon>
        <taxon>Streptosporangiales</taxon>
        <taxon>Streptosporangiaceae</taxon>
        <taxon>Nonomuraea</taxon>
    </lineage>
</organism>